<dbReference type="InterPro" id="IPR032710">
    <property type="entry name" value="NTF2-like_dom_sf"/>
</dbReference>
<evidence type="ECO:0000313" key="2">
    <source>
        <dbReference type="EMBL" id="PSK99662.1"/>
    </source>
</evidence>
<dbReference type="EMBL" id="PYGA01000003">
    <property type="protein sequence ID" value="PSK99662.1"/>
    <property type="molecule type" value="Genomic_DNA"/>
</dbReference>
<keyword evidence="3" id="KW-1185">Reference proteome</keyword>
<evidence type="ECO:0000259" key="1">
    <source>
        <dbReference type="Pfam" id="PF14534"/>
    </source>
</evidence>
<gene>
    <name evidence="2" type="ORF">CLV63_103389</name>
</gene>
<protein>
    <submittedName>
        <fullName evidence="2">Uncharacterized protein (TIGR02246 family)</fullName>
    </submittedName>
</protein>
<dbReference type="NCBIfam" id="TIGR02246">
    <property type="entry name" value="SgcJ/EcaC family oxidoreductase"/>
    <property type="match status" value="1"/>
</dbReference>
<dbReference type="SUPFAM" id="SSF54427">
    <property type="entry name" value="NTF2-like"/>
    <property type="match status" value="1"/>
</dbReference>
<dbReference type="InterPro" id="IPR011944">
    <property type="entry name" value="Steroid_delta5-4_isomerase"/>
</dbReference>
<dbReference type="Proteomes" id="UP000240542">
    <property type="component" value="Unassembled WGS sequence"/>
</dbReference>
<name>A0A2P8DR15_9ACTN</name>
<proteinExistence type="predicted"/>
<organism evidence="2 3">
    <name type="scientific">Murinocardiopsis flavida</name>
    <dbReference type="NCBI Taxonomy" id="645275"/>
    <lineage>
        <taxon>Bacteria</taxon>
        <taxon>Bacillati</taxon>
        <taxon>Actinomycetota</taxon>
        <taxon>Actinomycetes</taxon>
        <taxon>Streptosporangiales</taxon>
        <taxon>Nocardiopsidaceae</taxon>
        <taxon>Murinocardiopsis</taxon>
    </lineage>
</organism>
<accession>A0A2P8DR15</accession>
<evidence type="ECO:0000313" key="3">
    <source>
        <dbReference type="Proteomes" id="UP000240542"/>
    </source>
</evidence>
<sequence length="153" mass="16286">MYADNTAATATESARAAAADLVDRLYAAWNAGDADSYGALFTEDATYIVFNGMQQNGRTEITEAHRWLFDGPLKGTRIGRGSTPAEEPAIRVLTPDVAHIVHAGGMAMAAGDEPDPGHDSRVSLVAVRTESGWRLAAFQNTRRAPFPGEGGPR</sequence>
<reference evidence="2 3" key="1">
    <citation type="submission" date="2018-03" db="EMBL/GenBank/DDBJ databases">
        <title>Genomic Encyclopedia of Archaeal and Bacterial Type Strains, Phase II (KMG-II): from individual species to whole genera.</title>
        <authorList>
            <person name="Goeker M."/>
        </authorList>
    </citation>
    <scope>NUCLEOTIDE SEQUENCE [LARGE SCALE GENOMIC DNA]</scope>
    <source>
        <strain evidence="2 3">DSM 45312</strain>
    </source>
</reference>
<dbReference type="AlphaFoldDB" id="A0A2P8DR15"/>
<feature type="domain" description="DUF4440" evidence="1">
    <location>
        <begin position="20"/>
        <end position="135"/>
    </location>
</feature>
<dbReference type="InterPro" id="IPR027843">
    <property type="entry name" value="DUF4440"/>
</dbReference>
<dbReference type="RefSeq" id="WP_106582037.1">
    <property type="nucleotide sequence ID" value="NZ_PYGA01000003.1"/>
</dbReference>
<dbReference type="OrthoDB" id="582586at2"/>
<comment type="caution">
    <text evidence="2">The sequence shown here is derived from an EMBL/GenBank/DDBJ whole genome shotgun (WGS) entry which is preliminary data.</text>
</comment>
<dbReference type="Gene3D" id="3.10.450.50">
    <property type="match status" value="1"/>
</dbReference>
<dbReference type="Pfam" id="PF14534">
    <property type="entry name" value="DUF4440"/>
    <property type="match status" value="1"/>
</dbReference>